<proteinExistence type="predicted"/>
<dbReference type="Proteomes" id="UP000027446">
    <property type="component" value="Unassembled WGS sequence"/>
</dbReference>
<keyword evidence="4" id="KW-0489">Methyltransferase</keyword>
<dbReference type="AlphaFoldDB" id="A0A069E8M3"/>
<keyword evidence="2" id="KW-0732">Signal</keyword>
<feature type="chain" id="PRO_5001660833" evidence="2">
    <location>
        <begin position="22"/>
        <end position="277"/>
    </location>
</feature>
<keyword evidence="4" id="KW-0808">Transferase</keyword>
<dbReference type="InterPro" id="IPR013216">
    <property type="entry name" value="Methyltransf_11"/>
</dbReference>
<dbReference type="eggNOG" id="COG4798">
    <property type="taxonomic scope" value="Bacteria"/>
</dbReference>
<dbReference type="EMBL" id="ARYH01000001">
    <property type="protein sequence ID" value="KCZ84381.1"/>
    <property type="molecule type" value="Genomic_DNA"/>
</dbReference>
<feature type="domain" description="Methyltransferase type 11" evidence="3">
    <location>
        <begin position="130"/>
        <end position="205"/>
    </location>
</feature>
<dbReference type="SUPFAM" id="SSF53335">
    <property type="entry name" value="S-adenosyl-L-methionine-dependent methyltransferases"/>
    <property type="match status" value="1"/>
</dbReference>
<dbReference type="OrthoDB" id="9342567at2"/>
<dbReference type="Pfam" id="PF08241">
    <property type="entry name" value="Methyltransf_11"/>
    <property type="match status" value="1"/>
</dbReference>
<dbReference type="Gene3D" id="3.40.50.150">
    <property type="entry name" value="Vaccinia Virus protein VP39"/>
    <property type="match status" value="1"/>
</dbReference>
<dbReference type="RefSeq" id="WP_035569054.1">
    <property type="nucleotide sequence ID" value="NZ_ARYH01000001.1"/>
</dbReference>
<dbReference type="PROSITE" id="PS51257">
    <property type="entry name" value="PROKAR_LIPOPROTEIN"/>
    <property type="match status" value="1"/>
</dbReference>
<evidence type="ECO:0000313" key="4">
    <source>
        <dbReference type="EMBL" id="KCZ84381.1"/>
    </source>
</evidence>
<dbReference type="PATRIC" id="fig|1280949.3.peg.377"/>
<accession>A0A069E8M3</accession>
<evidence type="ECO:0000259" key="3">
    <source>
        <dbReference type="Pfam" id="PF08241"/>
    </source>
</evidence>
<feature type="region of interest" description="Disordered" evidence="1">
    <location>
        <begin position="24"/>
        <end position="43"/>
    </location>
</feature>
<name>A0A069E8M3_9PROT</name>
<organism evidence="4 5">
    <name type="scientific">Hyphomonas adhaerens MHS-3</name>
    <dbReference type="NCBI Taxonomy" id="1280949"/>
    <lineage>
        <taxon>Bacteria</taxon>
        <taxon>Pseudomonadati</taxon>
        <taxon>Pseudomonadota</taxon>
        <taxon>Alphaproteobacteria</taxon>
        <taxon>Hyphomonadales</taxon>
        <taxon>Hyphomonadaceae</taxon>
        <taxon>Hyphomonas</taxon>
    </lineage>
</organism>
<dbReference type="GO" id="GO:0008757">
    <property type="term" value="F:S-adenosylmethionine-dependent methyltransferase activity"/>
    <property type="evidence" value="ECO:0007669"/>
    <property type="project" value="InterPro"/>
</dbReference>
<dbReference type="GO" id="GO:0032259">
    <property type="term" value="P:methylation"/>
    <property type="evidence" value="ECO:0007669"/>
    <property type="project" value="UniProtKB-KW"/>
</dbReference>
<gene>
    <name evidence="4" type="ORF">HAD_01840</name>
</gene>
<reference evidence="4 5" key="1">
    <citation type="journal article" date="2014" name="Antonie Van Leeuwenhoek">
        <title>Hyphomonas beringensis sp. nov. and Hyphomonas chukchiensis sp. nov., isolated from surface seawater of the Bering Sea and Chukchi Sea.</title>
        <authorList>
            <person name="Li C."/>
            <person name="Lai Q."/>
            <person name="Li G."/>
            <person name="Dong C."/>
            <person name="Wang J."/>
            <person name="Liao Y."/>
            <person name="Shao Z."/>
        </authorList>
    </citation>
    <scope>NUCLEOTIDE SEQUENCE [LARGE SCALE GENOMIC DNA]</scope>
    <source>
        <strain evidence="4 5">MHS-3</strain>
    </source>
</reference>
<comment type="caution">
    <text evidence="4">The sequence shown here is derived from an EMBL/GenBank/DDBJ whole genome shotgun (WGS) entry which is preliminary data.</text>
</comment>
<protein>
    <submittedName>
        <fullName evidence="4">Methyltransferase</fullName>
    </submittedName>
</protein>
<dbReference type="InterPro" id="IPR029063">
    <property type="entry name" value="SAM-dependent_MTases_sf"/>
</dbReference>
<evidence type="ECO:0000313" key="5">
    <source>
        <dbReference type="Proteomes" id="UP000027446"/>
    </source>
</evidence>
<dbReference type="STRING" id="1280949.HAD_01840"/>
<evidence type="ECO:0000256" key="2">
    <source>
        <dbReference type="SAM" id="SignalP"/>
    </source>
</evidence>
<evidence type="ECO:0000256" key="1">
    <source>
        <dbReference type="SAM" id="MobiDB-lite"/>
    </source>
</evidence>
<sequence>MKHIAALSLAGTLLAACATPAADPAPEAPMASPVAPEADEAPQAKVAPGEFDYESVFGQDDRPEQDYEMYPVRKSAEVLAFSGIMPGMTVVEMEAGDGFYTELFSRVAGPDGKVYMQNPPSFKAFLGDSVSKRVDGRLLNVQIVESAFDNLSNVPDADADIVTWFLGPHELWYTPKGEPEGVLGDPDMTFDEIARVLKPGGHLVVLDHMAPAGSPPTTGGETHRIDKAVIIALAEDHGLSLTDESDLLANPDDDGTVQVFDPTVRRKTDRFLLKFAK</sequence>
<keyword evidence="5" id="KW-1185">Reference proteome</keyword>
<feature type="signal peptide" evidence="2">
    <location>
        <begin position="1"/>
        <end position="21"/>
    </location>
</feature>